<sequence>MTHPIPHPPPLPFLGNLLDLMDPESPLNALENLADTYGPIYKLMKGKTNMLVVSSVAMVAELCDESRFVKAPPMALSKKKPEEKEGEGSSKGKEKGNGRPAGMFTATNEDPDWGQAHRILVPAFGPLAIEGMFDQMQDIATQLLLKWARLGPSSQIAVTDDFTRLTLDTIALCAMDYRFNSFYSDSMHPFVDAMVGFLSESGNRAKRPAIVTSLMKRKEKQLKSNQDFMFLVGEDLVKQRREKGSGKGNTDLLGAMIEGRDPKTGLGMRDDLIVANIITFLIAGHETTSGLLSFAFLNLLKNPDAYQAVQQEVDNILGRNAISLSRLSKLPYLNAVLRETLRLTPTAPAIQKQLAPNCTGANATLEDGKFKIEPDDKIFILIGAMQCDPLVYGEDAKEFKPERMLEENFKKLPDAAWKPFGNGMRGCIGRAFAWQEALMVMAMLLQNFDFRLHDPAYKLRIKQTLTIKPKDLVMRASLRHGMSAMDLEHFLRDQRPRLQRAPQKGEMDVKSRKPMLVLYGSNTGTCAAFAQRLAASAVGRGFDATAKELDAVANSQLPKGEPVIIITSSYEGNPPDNAARFVKWLSGLGEDALKGVEFAVFGCGHRKSFHSDAPQKMFSKRLMKLDDWHLTYQRIPTLIQTTMEVCGATPLAPRGITDVATGNMSSDFEDWLMTSLWPSLGSSPSPSAAPSIAEQEMEISTQPGISSLRTDVQEGTVTKARALTAPGEPPKRHLEIQLPEGSTYECGDYLAVLPLNSDENVKSVMGRFGLGSDATMVIKGQKCGVLPLNTALSVRDILMSHMELFEVASKKVRIPFSLPIHFAQLTKCVR</sequence>
<dbReference type="PANTHER" id="PTHR24305">
    <property type="entry name" value="CYTOCHROME P450"/>
    <property type="match status" value="1"/>
</dbReference>
<evidence type="ECO:0000256" key="15">
    <source>
        <dbReference type="ARBA" id="ARBA00023004"/>
    </source>
</evidence>
<evidence type="ECO:0000256" key="2">
    <source>
        <dbReference type="ARBA" id="ARBA00001971"/>
    </source>
</evidence>
<dbReference type="InterPro" id="IPR002401">
    <property type="entry name" value="Cyt_P450_E_grp-I"/>
</dbReference>
<dbReference type="Pfam" id="PF00067">
    <property type="entry name" value="p450"/>
    <property type="match status" value="1"/>
</dbReference>
<dbReference type="GO" id="GO:0016705">
    <property type="term" value="F:oxidoreductase activity, acting on paired donors, with incorporation or reduction of molecular oxygen"/>
    <property type="evidence" value="ECO:0007669"/>
    <property type="project" value="InterPro"/>
</dbReference>
<evidence type="ECO:0000256" key="1">
    <source>
        <dbReference type="ARBA" id="ARBA00001917"/>
    </source>
</evidence>
<evidence type="ECO:0000256" key="7">
    <source>
        <dbReference type="ARBA" id="ARBA00022617"/>
    </source>
</evidence>
<dbReference type="EMBL" id="JAAMPI010001321">
    <property type="protein sequence ID" value="KAF4625674.1"/>
    <property type="molecule type" value="Genomic_DNA"/>
</dbReference>
<keyword evidence="7 17" id="KW-0349">Heme</keyword>
<evidence type="ECO:0000313" key="20">
    <source>
        <dbReference type="EMBL" id="KAF4625674.1"/>
    </source>
</evidence>
<protein>
    <recommendedName>
        <fullName evidence="19">Flavodoxin-like domain-containing protein</fullName>
    </recommendedName>
</protein>
<dbReference type="CDD" id="cd11068">
    <property type="entry name" value="CYP120A1"/>
    <property type="match status" value="1"/>
</dbReference>
<keyword evidence="9" id="KW-0288">FMN</keyword>
<keyword evidence="11" id="KW-0274">FAD</keyword>
<dbReference type="PRINTS" id="PR00463">
    <property type="entry name" value="EP450I"/>
</dbReference>
<keyword evidence="8" id="KW-0285">Flavoprotein</keyword>
<dbReference type="SUPFAM" id="SSF63380">
    <property type="entry name" value="Riboflavin synthase domain-like"/>
    <property type="match status" value="1"/>
</dbReference>
<comment type="similarity">
    <text evidence="4">In the N-terminal section; belongs to the cytochrome P450 family.</text>
</comment>
<proteinExistence type="inferred from homology"/>
<keyword evidence="10 17" id="KW-0479">Metal-binding</keyword>
<dbReference type="GO" id="GO:0004497">
    <property type="term" value="F:monooxygenase activity"/>
    <property type="evidence" value="ECO:0007669"/>
    <property type="project" value="UniProtKB-KW"/>
</dbReference>
<keyword evidence="12" id="KW-0521">NADP</keyword>
<name>A0A8H4RBF6_9HELO</name>
<dbReference type="GO" id="GO:0005506">
    <property type="term" value="F:iron ion binding"/>
    <property type="evidence" value="ECO:0007669"/>
    <property type="project" value="InterPro"/>
</dbReference>
<dbReference type="InterPro" id="IPR017938">
    <property type="entry name" value="Riboflavin_synthase-like_b-brl"/>
</dbReference>
<keyword evidence="15 17" id="KW-0408">Iron</keyword>
<evidence type="ECO:0000256" key="6">
    <source>
        <dbReference type="ARBA" id="ARBA00022448"/>
    </source>
</evidence>
<feature type="binding site" description="axial binding residue" evidence="17">
    <location>
        <position position="427"/>
    </location>
    <ligand>
        <name>heme</name>
        <dbReference type="ChEBI" id="CHEBI:30413"/>
    </ligand>
    <ligandPart>
        <name>Fe</name>
        <dbReference type="ChEBI" id="CHEBI:18248"/>
    </ligandPart>
</feature>
<comment type="caution">
    <text evidence="20">The sequence shown here is derived from an EMBL/GenBank/DDBJ whole genome shotgun (WGS) entry which is preliminary data.</text>
</comment>
<dbReference type="Gene3D" id="1.10.630.10">
    <property type="entry name" value="Cytochrome P450"/>
    <property type="match status" value="1"/>
</dbReference>
<evidence type="ECO:0000256" key="16">
    <source>
        <dbReference type="ARBA" id="ARBA00023033"/>
    </source>
</evidence>
<evidence type="ECO:0000313" key="21">
    <source>
        <dbReference type="Proteomes" id="UP000566819"/>
    </source>
</evidence>
<reference evidence="20 21" key="1">
    <citation type="submission" date="2020-03" db="EMBL/GenBank/DDBJ databases">
        <title>Draft Genome Sequence of Cudoniella acicularis.</title>
        <authorList>
            <person name="Buettner E."/>
            <person name="Kellner H."/>
        </authorList>
    </citation>
    <scope>NUCLEOTIDE SEQUENCE [LARGE SCALE GENOMIC DNA]</scope>
    <source>
        <strain evidence="20 21">DSM 108380</strain>
    </source>
</reference>
<feature type="compositionally biased region" description="Basic and acidic residues" evidence="18">
    <location>
        <begin position="79"/>
        <end position="97"/>
    </location>
</feature>
<gene>
    <name evidence="20" type="ORF">G7Y89_g12486</name>
</gene>
<evidence type="ECO:0000256" key="18">
    <source>
        <dbReference type="SAM" id="MobiDB-lite"/>
    </source>
</evidence>
<keyword evidence="13" id="KW-0249">Electron transport</keyword>
<dbReference type="Gene3D" id="3.40.50.360">
    <property type="match status" value="1"/>
</dbReference>
<evidence type="ECO:0000256" key="17">
    <source>
        <dbReference type="PIRSR" id="PIRSR602401-1"/>
    </source>
</evidence>
<dbReference type="Gene3D" id="2.40.30.10">
    <property type="entry name" value="Translation factors"/>
    <property type="match status" value="1"/>
</dbReference>
<dbReference type="Proteomes" id="UP000566819">
    <property type="component" value="Unassembled WGS sequence"/>
</dbReference>
<evidence type="ECO:0000256" key="13">
    <source>
        <dbReference type="ARBA" id="ARBA00022982"/>
    </source>
</evidence>
<comment type="cofactor">
    <cofactor evidence="2 17">
        <name>heme</name>
        <dbReference type="ChEBI" id="CHEBI:30413"/>
    </cofactor>
</comment>
<dbReference type="PRINTS" id="PR00385">
    <property type="entry name" value="P450"/>
</dbReference>
<dbReference type="InterPro" id="IPR036396">
    <property type="entry name" value="Cyt_P450_sf"/>
</dbReference>
<evidence type="ECO:0000256" key="4">
    <source>
        <dbReference type="ARBA" id="ARBA00010018"/>
    </source>
</evidence>
<evidence type="ECO:0000256" key="11">
    <source>
        <dbReference type="ARBA" id="ARBA00022827"/>
    </source>
</evidence>
<dbReference type="Gene3D" id="1.20.990.10">
    <property type="entry name" value="NADPH-cytochrome p450 Reductase, Chain A, domain 3"/>
    <property type="match status" value="1"/>
</dbReference>
<keyword evidence="16" id="KW-0503">Monooxygenase</keyword>
<evidence type="ECO:0000256" key="14">
    <source>
        <dbReference type="ARBA" id="ARBA00023002"/>
    </source>
</evidence>
<dbReference type="PROSITE" id="PS00086">
    <property type="entry name" value="CYTOCHROME_P450"/>
    <property type="match status" value="1"/>
</dbReference>
<keyword evidence="6" id="KW-0813">Transport</keyword>
<dbReference type="InterPro" id="IPR001128">
    <property type="entry name" value="Cyt_P450"/>
</dbReference>
<dbReference type="OrthoDB" id="1470350at2759"/>
<evidence type="ECO:0000256" key="8">
    <source>
        <dbReference type="ARBA" id="ARBA00022630"/>
    </source>
</evidence>
<dbReference type="GO" id="GO:0010181">
    <property type="term" value="F:FMN binding"/>
    <property type="evidence" value="ECO:0007669"/>
    <property type="project" value="InterPro"/>
</dbReference>
<feature type="domain" description="Flavodoxin-like" evidence="19">
    <location>
        <begin position="515"/>
        <end position="676"/>
    </location>
</feature>
<evidence type="ECO:0000256" key="3">
    <source>
        <dbReference type="ARBA" id="ARBA00001974"/>
    </source>
</evidence>
<dbReference type="SUPFAM" id="SSF48264">
    <property type="entry name" value="Cytochrome P450"/>
    <property type="match status" value="1"/>
</dbReference>
<keyword evidence="21" id="KW-1185">Reference proteome</keyword>
<dbReference type="AlphaFoldDB" id="A0A8H4RBF6"/>
<dbReference type="PROSITE" id="PS50902">
    <property type="entry name" value="FLAVODOXIN_LIKE"/>
    <property type="match status" value="1"/>
</dbReference>
<feature type="region of interest" description="Disordered" evidence="18">
    <location>
        <begin position="73"/>
        <end position="101"/>
    </location>
</feature>
<dbReference type="SUPFAM" id="SSF52218">
    <property type="entry name" value="Flavoproteins"/>
    <property type="match status" value="1"/>
</dbReference>
<accession>A0A8H4RBF6</accession>
<comment type="cofactor">
    <cofactor evidence="1">
        <name>FMN</name>
        <dbReference type="ChEBI" id="CHEBI:58210"/>
    </cofactor>
</comment>
<dbReference type="FunFam" id="1.10.630.10:FF:000040">
    <property type="entry name" value="Bifunctional cytochrome P450/NADPH--P450 reductase"/>
    <property type="match status" value="1"/>
</dbReference>
<keyword evidence="14" id="KW-0560">Oxidoreductase</keyword>
<evidence type="ECO:0000256" key="10">
    <source>
        <dbReference type="ARBA" id="ARBA00022723"/>
    </source>
</evidence>
<dbReference type="Pfam" id="PF00258">
    <property type="entry name" value="Flavodoxin_1"/>
    <property type="match status" value="1"/>
</dbReference>
<dbReference type="InterPro" id="IPR017972">
    <property type="entry name" value="Cyt_P450_CS"/>
</dbReference>
<dbReference type="InterPro" id="IPR050121">
    <property type="entry name" value="Cytochrome_P450_monoxygenase"/>
</dbReference>
<dbReference type="GO" id="GO:0020037">
    <property type="term" value="F:heme binding"/>
    <property type="evidence" value="ECO:0007669"/>
    <property type="project" value="InterPro"/>
</dbReference>
<dbReference type="InterPro" id="IPR023173">
    <property type="entry name" value="NADPH_Cyt_P450_Rdtase_alpha"/>
</dbReference>
<evidence type="ECO:0000256" key="9">
    <source>
        <dbReference type="ARBA" id="ARBA00022643"/>
    </source>
</evidence>
<comment type="similarity">
    <text evidence="5">Belongs to the cytochrome P450 family.</text>
</comment>
<dbReference type="InterPro" id="IPR029039">
    <property type="entry name" value="Flavoprotein-like_sf"/>
</dbReference>
<organism evidence="20 21">
    <name type="scientific">Cudoniella acicularis</name>
    <dbReference type="NCBI Taxonomy" id="354080"/>
    <lineage>
        <taxon>Eukaryota</taxon>
        <taxon>Fungi</taxon>
        <taxon>Dikarya</taxon>
        <taxon>Ascomycota</taxon>
        <taxon>Pezizomycotina</taxon>
        <taxon>Leotiomycetes</taxon>
        <taxon>Helotiales</taxon>
        <taxon>Tricladiaceae</taxon>
        <taxon>Cudoniella</taxon>
    </lineage>
</organism>
<evidence type="ECO:0000256" key="5">
    <source>
        <dbReference type="ARBA" id="ARBA00010617"/>
    </source>
</evidence>
<evidence type="ECO:0000259" key="19">
    <source>
        <dbReference type="PROSITE" id="PS50902"/>
    </source>
</evidence>
<evidence type="ECO:0000256" key="12">
    <source>
        <dbReference type="ARBA" id="ARBA00022857"/>
    </source>
</evidence>
<dbReference type="InterPro" id="IPR008254">
    <property type="entry name" value="Flavodoxin/NO_synth"/>
</dbReference>
<dbReference type="PANTHER" id="PTHR24305:SF166">
    <property type="entry name" value="CYTOCHROME P450 12A4, MITOCHONDRIAL-RELATED"/>
    <property type="match status" value="1"/>
</dbReference>
<comment type="cofactor">
    <cofactor evidence="3">
        <name>FAD</name>
        <dbReference type="ChEBI" id="CHEBI:57692"/>
    </cofactor>
</comment>